<gene>
    <name evidence="2" type="ORF">N7494_003311</name>
</gene>
<evidence type="ECO:0008006" key="4">
    <source>
        <dbReference type="Google" id="ProtNLM"/>
    </source>
</evidence>
<keyword evidence="3" id="KW-1185">Reference proteome</keyword>
<feature type="region of interest" description="Disordered" evidence="1">
    <location>
        <begin position="29"/>
        <end position="55"/>
    </location>
</feature>
<sequence length="106" mass="10718">MFETIKSWFQGADAPLSENKWDANTVTMQQPNSPAAPSMNQTVTEQPGGVESMGVHMRGGDGGDLCCGICAGLCCFECCECCCGDCCGPDGPPGGPPGGPGFGPGP</sequence>
<evidence type="ECO:0000256" key="1">
    <source>
        <dbReference type="SAM" id="MobiDB-lite"/>
    </source>
</evidence>
<protein>
    <recommendedName>
        <fullName evidence="4">Cysteine-rich transmembrane CYSTM domain-containing protein</fullName>
    </recommendedName>
</protein>
<evidence type="ECO:0000313" key="3">
    <source>
        <dbReference type="Proteomes" id="UP001220324"/>
    </source>
</evidence>
<comment type="caution">
    <text evidence="2">The sequence shown here is derived from an EMBL/GenBank/DDBJ whole genome shotgun (WGS) entry which is preliminary data.</text>
</comment>
<organism evidence="2 3">
    <name type="scientific">Penicillium frequentans</name>
    <dbReference type="NCBI Taxonomy" id="3151616"/>
    <lineage>
        <taxon>Eukaryota</taxon>
        <taxon>Fungi</taxon>
        <taxon>Dikarya</taxon>
        <taxon>Ascomycota</taxon>
        <taxon>Pezizomycotina</taxon>
        <taxon>Eurotiomycetes</taxon>
        <taxon>Eurotiomycetidae</taxon>
        <taxon>Eurotiales</taxon>
        <taxon>Aspergillaceae</taxon>
        <taxon>Penicillium</taxon>
    </lineage>
</organism>
<evidence type="ECO:0000313" key="2">
    <source>
        <dbReference type="EMBL" id="KAJ5545726.1"/>
    </source>
</evidence>
<feature type="compositionally biased region" description="Polar residues" evidence="1">
    <location>
        <begin position="29"/>
        <end position="45"/>
    </location>
</feature>
<accession>A0AAD6D0N9</accession>
<proteinExistence type="predicted"/>
<dbReference type="Proteomes" id="UP001220324">
    <property type="component" value="Unassembled WGS sequence"/>
</dbReference>
<dbReference type="AlphaFoldDB" id="A0AAD6D0N9"/>
<dbReference type="EMBL" id="JAQIZZ010000003">
    <property type="protein sequence ID" value="KAJ5545726.1"/>
    <property type="molecule type" value="Genomic_DNA"/>
</dbReference>
<name>A0AAD6D0N9_9EURO</name>
<reference evidence="2 3" key="1">
    <citation type="journal article" date="2023" name="IMA Fungus">
        <title>Comparative genomic study of the Penicillium genus elucidates a diverse pangenome and 15 lateral gene transfer events.</title>
        <authorList>
            <person name="Petersen C."/>
            <person name="Sorensen T."/>
            <person name="Nielsen M.R."/>
            <person name="Sondergaard T.E."/>
            <person name="Sorensen J.L."/>
            <person name="Fitzpatrick D.A."/>
            <person name="Frisvad J.C."/>
            <person name="Nielsen K.L."/>
        </authorList>
    </citation>
    <scope>NUCLEOTIDE SEQUENCE [LARGE SCALE GENOMIC DNA]</scope>
    <source>
        <strain evidence="2 3">IBT 35679</strain>
    </source>
</reference>